<keyword evidence="1" id="KW-0732">Signal</keyword>
<organism evidence="3 4">
    <name type="scientific">Neolewinella lacunae</name>
    <dbReference type="NCBI Taxonomy" id="1517758"/>
    <lineage>
        <taxon>Bacteria</taxon>
        <taxon>Pseudomonadati</taxon>
        <taxon>Bacteroidota</taxon>
        <taxon>Saprospiria</taxon>
        <taxon>Saprospirales</taxon>
        <taxon>Lewinellaceae</taxon>
        <taxon>Neolewinella</taxon>
    </lineage>
</organism>
<dbReference type="AlphaFoldDB" id="A0A923T746"/>
<dbReference type="EMBL" id="JACSIT010000091">
    <property type="protein sequence ID" value="MBC6994105.1"/>
    <property type="molecule type" value="Genomic_DNA"/>
</dbReference>
<dbReference type="Pfam" id="PF18962">
    <property type="entry name" value="Por_Secre_tail"/>
    <property type="match status" value="1"/>
</dbReference>
<comment type="caution">
    <text evidence="3">The sequence shown here is derived from an EMBL/GenBank/DDBJ whole genome shotgun (WGS) entry which is preliminary data.</text>
</comment>
<sequence length="328" mass="35614">MKRFIFILVLLCALCSYSEGQITYRGCIGVLGAQNFTLSLSGTTNDGGVIRNTYESLPGDFTQSCPAGVCELRIIWDVTQDRWEIQLDNDGPLNAPDYTTAELYFNLSASAPNPPSLSLGTWNNAGFCADPVAILTGDVQSSVGLPVEMVYFKAVQNANKTTLLWQTATEQNNEKFEVEASTDGLAFQKIGEVAGGGTANEPQNYAFLVDVPTRGMAYYRLKQIDFDGQFVHSEVVSVNTSGGNEAVGAFYPNPSKSGVVQLIYHAQEAAKISVSVFDVSGKRLRQQRQVLSPGNNTLGFDFSTLPKGLYVVKLGDEESSVQRKLVID</sequence>
<protein>
    <submittedName>
        <fullName evidence="3">T9SS type A sorting domain-containing protein</fullName>
    </submittedName>
</protein>
<evidence type="ECO:0000313" key="3">
    <source>
        <dbReference type="EMBL" id="MBC6994105.1"/>
    </source>
</evidence>
<evidence type="ECO:0000313" key="4">
    <source>
        <dbReference type="Proteomes" id="UP000650081"/>
    </source>
</evidence>
<feature type="chain" id="PRO_5037065900" evidence="1">
    <location>
        <begin position="21"/>
        <end position="328"/>
    </location>
</feature>
<feature type="signal peptide" evidence="1">
    <location>
        <begin position="1"/>
        <end position="20"/>
    </location>
</feature>
<keyword evidence="4" id="KW-1185">Reference proteome</keyword>
<name>A0A923T746_9BACT</name>
<dbReference type="RefSeq" id="WP_187466193.1">
    <property type="nucleotide sequence ID" value="NZ_JACSIT010000091.1"/>
</dbReference>
<gene>
    <name evidence="3" type="ORF">H9S92_08030</name>
</gene>
<dbReference type="Proteomes" id="UP000650081">
    <property type="component" value="Unassembled WGS sequence"/>
</dbReference>
<dbReference type="InterPro" id="IPR026444">
    <property type="entry name" value="Secre_tail"/>
</dbReference>
<reference evidence="3" key="1">
    <citation type="submission" date="2020-08" db="EMBL/GenBank/DDBJ databases">
        <title>Lewinella bacteria from marine environments.</title>
        <authorList>
            <person name="Zhong Y."/>
        </authorList>
    </citation>
    <scope>NUCLEOTIDE SEQUENCE</scope>
    <source>
        <strain evidence="3">KCTC 42187</strain>
    </source>
</reference>
<accession>A0A923T746</accession>
<proteinExistence type="predicted"/>
<evidence type="ECO:0000256" key="1">
    <source>
        <dbReference type="SAM" id="SignalP"/>
    </source>
</evidence>
<feature type="domain" description="Secretion system C-terminal sorting" evidence="2">
    <location>
        <begin position="251"/>
        <end position="327"/>
    </location>
</feature>
<evidence type="ECO:0000259" key="2">
    <source>
        <dbReference type="Pfam" id="PF18962"/>
    </source>
</evidence>
<dbReference type="NCBIfam" id="TIGR04183">
    <property type="entry name" value="Por_Secre_tail"/>
    <property type="match status" value="1"/>
</dbReference>